<dbReference type="Gene3D" id="1.10.1760.20">
    <property type="match status" value="1"/>
</dbReference>
<dbReference type="GO" id="GO:0015234">
    <property type="term" value="F:thiamine transmembrane transporter activity"/>
    <property type="evidence" value="ECO:0007669"/>
    <property type="project" value="InterPro"/>
</dbReference>
<keyword evidence="1" id="KW-0812">Transmembrane</keyword>
<evidence type="ECO:0000256" key="1">
    <source>
        <dbReference type="SAM" id="Phobius"/>
    </source>
</evidence>
<feature type="transmembrane region" description="Helical" evidence="1">
    <location>
        <begin position="74"/>
        <end position="100"/>
    </location>
</feature>
<protein>
    <submittedName>
        <fullName evidence="2">Energy-coupled thiamine transporter ThiT</fullName>
    </submittedName>
</protein>
<feature type="transmembrane region" description="Helical" evidence="1">
    <location>
        <begin position="106"/>
        <end position="131"/>
    </location>
</feature>
<evidence type="ECO:0000313" key="2">
    <source>
        <dbReference type="EMBL" id="HIQ72571.1"/>
    </source>
</evidence>
<dbReference type="InterPro" id="IPR012651">
    <property type="entry name" value="Thia_Transptr_ThiT"/>
</dbReference>
<reference evidence="2" key="1">
    <citation type="submission" date="2020-10" db="EMBL/GenBank/DDBJ databases">
        <authorList>
            <person name="Gilroy R."/>
        </authorList>
    </citation>
    <scope>NUCLEOTIDE SEQUENCE</scope>
    <source>
        <strain evidence="2">ChiSxjej2B14-6234</strain>
    </source>
</reference>
<dbReference type="Proteomes" id="UP000886887">
    <property type="component" value="Unassembled WGS sequence"/>
</dbReference>
<gene>
    <name evidence="2" type="ORF">IAB73_10245</name>
</gene>
<dbReference type="EMBL" id="DVFJ01000036">
    <property type="protein sequence ID" value="HIQ72571.1"/>
    <property type="molecule type" value="Genomic_DNA"/>
</dbReference>
<feature type="transmembrane region" description="Helical" evidence="1">
    <location>
        <begin position="179"/>
        <end position="201"/>
    </location>
</feature>
<dbReference type="Pfam" id="PF09515">
    <property type="entry name" value="Thia_YuaJ"/>
    <property type="match status" value="1"/>
</dbReference>
<feature type="transmembrane region" description="Helical" evidence="1">
    <location>
        <begin position="43"/>
        <end position="62"/>
    </location>
</feature>
<proteinExistence type="predicted"/>
<dbReference type="GO" id="GO:0005886">
    <property type="term" value="C:plasma membrane"/>
    <property type="evidence" value="ECO:0007669"/>
    <property type="project" value="InterPro"/>
</dbReference>
<name>A0A9D0ZC99_9FIRM</name>
<keyword evidence="1" id="KW-0472">Membrane</keyword>
<dbReference type="AlphaFoldDB" id="A0A9D0ZC99"/>
<evidence type="ECO:0000313" key="3">
    <source>
        <dbReference type="Proteomes" id="UP000886887"/>
    </source>
</evidence>
<sequence>MFEKFADFAQSWTAWATVIVLAVFAAAMIVVMRKNPKWTTQMLTNAALCLALSFILSYIKLFELPQGGSVTCASLLPVIAFAYAYGLAPGLVVGFAYGLLQMIQDPWIVGFTQAMLDYPIAFGAIGLAGLAHKLPSKYGFVVSIVLVGIVRFVCHTVSGVVFFASYAEGTGLSPLVYSLSYNSFVFVDLAIDLVVIAIPAVRRALDRMRPAPVTHAAQ</sequence>
<feature type="transmembrane region" description="Helical" evidence="1">
    <location>
        <begin position="138"/>
        <end position="167"/>
    </location>
</feature>
<organism evidence="2 3">
    <name type="scientific">Candidatus Onthenecus intestinigallinarum</name>
    <dbReference type="NCBI Taxonomy" id="2840875"/>
    <lineage>
        <taxon>Bacteria</taxon>
        <taxon>Bacillati</taxon>
        <taxon>Bacillota</taxon>
        <taxon>Clostridia</taxon>
        <taxon>Eubacteriales</taxon>
        <taxon>Candidatus Onthenecus</taxon>
    </lineage>
</organism>
<keyword evidence="1" id="KW-1133">Transmembrane helix</keyword>
<reference evidence="2" key="2">
    <citation type="journal article" date="2021" name="PeerJ">
        <title>Extensive microbial diversity within the chicken gut microbiome revealed by metagenomics and culture.</title>
        <authorList>
            <person name="Gilroy R."/>
            <person name="Ravi A."/>
            <person name="Getino M."/>
            <person name="Pursley I."/>
            <person name="Horton D.L."/>
            <person name="Alikhan N.F."/>
            <person name="Baker D."/>
            <person name="Gharbi K."/>
            <person name="Hall N."/>
            <person name="Watson M."/>
            <person name="Adriaenssens E.M."/>
            <person name="Foster-Nyarko E."/>
            <person name="Jarju S."/>
            <person name="Secka A."/>
            <person name="Antonio M."/>
            <person name="Oren A."/>
            <person name="Chaudhuri R.R."/>
            <person name="La Ragione R."/>
            <person name="Hildebrand F."/>
            <person name="Pallen M.J."/>
        </authorList>
    </citation>
    <scope>NUCLEOTIDE SEQUENCE</scope>
    <source>
        <strain evidence="2">ChiSxjej2B14-6234</strain>
    </source>
</reference>
<accession>A0A9D0ZC99</accession>
<comment type="caution">
    <text evidence="2">The sequence shown here is derived from an EMBL/GenBank/DDBJ whole genome shotgun (WGS) entry which is preliminary data.</text>
</comment>
<feature type="transmembrane region" description="Helical" evidence="1">
    <location>
        <begin position="12"/>
        <end position="31"/>
    </location>
</feature>